<dbReference type="InParanoid" id="A0A369KIC3"/>
<dbReference type="Proteomes" id="UP000076154">
    <property type="component" value="Unassembled WGS sequence"/>
</dbReference>
<evidence type="ECO:0000256" key="7">
    <source>
        <dbReference type="ARBA" id="ARBA00023002"/>
    </source>
</evidence>
<dbReference type="FunFam" id="1.20.140.10:FF:000013">
    <property type="entry name" value="Acyl-coenzyme A oxidase"/>
    <property type="match status" value="1"/>
</dbReference>
<dbReference type="GO" id="GO:0055088">
    <property type="term" value="P:lipid homeostasis"/>
    <property type="evidence" value="ECO:0007669"/>
    <property type="project" value="TreeGrafter"/>
</dbReference>
<keyword evidence="8" id="KW-0443">Lipid metabolism</keyword>
<keyword evidence="5 10" id="KW-0274">FAD</keyword>
<dbReference type="STRING" id="39966.A0A369KIC3"/>
<protein>
    <recommendedName>
        <fullName evidence="10">Acyl-coenzyme A oxidase</fullName>
    </recommendedName>
</protein>
<dbReference type="SUPFAM" id="SSF47203">
    <property type="entry name" value="Acyl-CoA dehydrogenase C-terminal domain-like"/>
    <property type="match status" value="2"/>
</dbReference>
<dbReference type="GO" id="GO:0005504">
    <property type="term" value="F:fatty acid binding"/>
    <property type="evidence" value="ECO:0007669"/>
    <property type="project" value="TreeGrafter"/>
</dbReference>
<dbReference type="GO" id="GO:0005777">
    <property type="term" value="C:peroxisome"/>
    <property type="evidence" value="ECO:0007669"/>
    <property type="project" value="UniProtKB-SubCell"/>
</dbReference>
<accession>A0A369KIC3</accession>
<dbReference type="InterPro" id="IPR009100">
    <property type="entry name" value="AcylCoA_DH/oxidase_NM_dom_sf"/>
</dbReference>
<feature type="active site" description="Proton acceptor" evidence="11">
    <location>
        <position position="499"/>
    </location>
</feature>
<dbReference type="Pfam" id="PF14749">
    <property type="entry name" value="Acyl-CoA_ox_N"/>
    <property type="match status" value="1"/>
</dbReference>
<feature type="domain" description="Acyl-CoA oxidase C-alpha1" evidence="15">
    <location>
        <begin position="350"/>
        <end position="514"/>
    </location>
</feature>
<evidence type="ECO:0000313" key="17">
    <source>
        <dbReference type="Proteomes" id="UP000076154"/>
    </source>
</evidence>
<dbReference type="GO" id="GO:0071949">
    <property type="term" value="F:FAD binding"/>
    <property type="evidence" value="ECO:0007669"/>
    <property type="project" value="InterPro"/>
</dbReference>
<name>A0A369KIC3_HYPMA</name>
<dbReference type="Pfam" id="PF01756">
    <property type="entry name" value="ACOX"/>
    <property type="match status" value="1"/>
</dbReference>
<feature type="domain" description="Acyl-CoA oxidase C-terminal" evidence="13">
    <location>
        <begin position="551"/>
        <end position="741"/>
    </location>
</feature>
<dbReference type="OrthoDB" id="538336at2759"/>
<dbReference type="GO" id="GO:0003997">
    <property type="term" value="F:acyl-CoA oxidase activity"/>
    <property type="evidence" value="ECO:0007669"/>
    <property type="project" value="InterPro"/>
</dbReference>
<dbReference type="Pfam" id="PF22924">
    <property type="entry name" value="ACOX_C_alpha1"/>
    <property type="match status" value="1"/>
</dbReference>
<comment type="subcellular location">
    <subcellularLocation>
        <location evidence="2">Peroxisome</location>
    </subcellularLocation>
</comment>
<dbReference type="InterPro" id="IPR055060">
    <property type="entry name" value="ACOX_C_alpha1"/>
</dbReference>
<dbReference type="InterPro" id="IPR036250">
    <property type="entry name" value="AcylCo_DH-like_C"/>
</dbReference>
<dbReference type="PANTHER" id="PTHR10909:SF250">
    <property type="entry name" value="PEROXISOMAL ACYL-COENZYME A OXIDASE 1"/>
    <property type="match status" value="1"/>
</dbReference>
<gene>
    <name evidence="16" type="primary">ACOX1</name>
    <name evidence="16" type="ORF">Hypma_005904</name>
</gene>
<keyword evidence="17" id="KW-1185">Reference proteome</keyword>
<dbReference type="PIRSF" id="PIRSF000168">
    <property type="entry name" value="Acyl-CoA_oxidase"/>
    <property type="match status" value="1"/>
</dbReference>
<evidence type="ECO:0000256" key="5">
    <source>
        <dbReference type="ARBA" id="ARBA00022827"/>
    </source>
</evidence>
<evidence type="ECO:0000259" key="14">
    <source>
        <dbReference type="Pfam" id="PF14749"/>
    </source>
</evidence>
<keyword evidence="7" id="KW-0560">Oxidoreductase</keyword>
<evidence type="ECO:0000256" key="3">
    <source>
        <dbReference type="ARBA" id="ARBA00006288"/>
    </source>
</evidence>
<comment type="similarity">
    <text evidence="3 10">Belongs to the acyl-CoA oxidase family.</text>
</comment>
<sequence>MSAHTDRGYVFIRVSVGQCLLRSRNSFPKYPHPDGRCAVRCGPSKVSISESESTFCSMANQLLNTPDSSISNRQVELMKKARESATFEPRNLTFLIYDGPESVERREAILTRVENKLGESNPALLPRTQRDVNRTALYHNGLRFGKALLDDEFQHSHGLFRRATHHYSLINASPFGLQPAMFVPTLKLQASPEQLAYWLPLVESGKILGTYCQTELGHGTFLRGLETTATFDPATDEFILHSPTTTSTKYWPGGLAYSCSHAIVMARLIIGQKDYGVHPFMTQLRSLEDYRPLPGIELGDCGFTMGLNSTDNGYAVFCHVRIPRMHLLMGNARVLRDGTYLPAPTSKHSYSTMIFTRNFIIHTVAFQLAQAATIAIRYSVVREQGNLHFDASVTQEQPIMSFKSQHSRLLTSMSRAFAILFASKACETIYQDLASRQAQGDHSTLPYGHITTAALKAYATQTAADGAEDARKCCGGHGFSGLSGFPDLIPDVTSTATLEGENYVMYQQTARYLIKSVSAIRKGRTVDAPMSYLAKFTVDEKCVAQGNDFLDPEVQVSIFCHRAARLAFECDTLIEDSVTKGKLTMADAWNNHMMSLIAAARAHIEYFVLQSFVEQVRRTDDAPVRRVLKHLCDLYALSTIENPFAIGVLGFFEDSYISPTQLREIRSHVNRSLTALLPEAVGLTDAWNFSDASLQSAIGQKDGNVYETLLSWTRQLPWNQANKKTGGVDQVGFKTYIQPILQAKL</sequence>
<evidence type="ECO:0000259" key="13">
    <source>
        <dbReference type="Pfam" id="PF01756"/>
    </source>
</evidence>
<dbReference type="PANTHER" id="PTHR10909">
    <property type="entry name" value="ELECTRON TRANSPORT OXIDOREDUCTASE"/>
    <property type="match status" value="1"/>
</dbReference>
<proteinExistence type="inferred from homology"/>
<evidence type="ECO:0000256" key="4">
    <source>
        <dbReference type="ARBA" id="ARBA00022630"/>
    </source>
</evidence>
<dbReference type="InterPro" id="IPR012258">
    <property type="entry name" value="Acyl-CoA_oxidase"/>
</dbReference>
<dbReference type="InterPro" id="IPR002655">
    <property type="entry name" value="Acyl-CoA_oxidase_C"/>
</dbReference>
<dbReference type="InterPro" id="IPR029320">
    <property type="entry name" value="Acyl-CoA_ox_N"/>
</dbReference>
<evidence type="ECO:0000259" key="15">
    <source>
        <dbReference type="Pfam" id="PF22924"/>
    </source>
</evidence>
<keyword evidence="4 10" id="KW-0285">Flavoprotein</keyword>
<evidence type="ECO:0000256" key="12">
    <source>
        <dbReference type="PIRSR" id="PIRSR000168-2"/>
    </source>
</evidence>
<dbReference type="Gene3D" id="1.10.540.10">
    <property type="entry name" value="Acyl-CoA dehydrogenase/oxidase, N-terminal domain"/>
    <property type="match status" value="1"/>
</dbReference>
<keyword evidence="9" id="KW-0576">Peroxisome</keyword>
<dbReference type="SUPFAM" id="SSF56645">
    <property type="entry name" value="Acyl-CoA dehydrogenase NM domain-like"/>
    <property type="match status" value="1"/>
</dbReference>
<evidence type="ECO:0000256" key="8">
    <source>
        <dbReference type="ARBA" id="ARBA00023098"/>
    </source>
</evidence>
<feature type="binding site" evidence="12">
    <location>
        <position position="253"/>
    </location>
    <ligand>
        <name>FAD</name>
        <dbReference type="ChEBI" id="CHEBI:57692"/>
    </ligand>
</feature>
<evidence type="ECO:0000256" key="10">
    <source>
        <dbReference type="PIRNR" id="PIRNR000168"/>
    </source>
</evidence>
<evidence type="ECO:0000256" key="11">
    <source>
        <dbReference type="PIRSR" id="PIRSR000168-1"/>
    </source>
</evidence>
<comment type="caution">
    <text evidence="16">The sequence shown here is derived from an EMBL/GenBank/DDBJ whole genome shotgun (WGS) entry which is preliminary data.</text>
</comment>
<dbReference type="FunFam" id="2.40.110.10:FF:000003">
    <property type="entry name" value="Acyl-coenzyme A oxidase"/>
    <property type="match status" value="1"/>
</dbReference>
<evidence type="ECO:0000256" key="9">
    <source>
        <dbReference type="ARBA" id="ARBA00023140"/>
    </source>
</evidence>
<dbReference type="GO" id="GO:0033540">
    <property type="term" value="P:fatty acid beta-oxidation using acyl-CoA oxidase"/>
    <property type="evidence" value="ECO:0007669"/>
    <property type="project" value="TreeGrafter"/>
</dbReference>
<evidence type="ECO:0000256" key="2">
    <source>
        <dbReference type="ARBA" id="ARBA00004275"/>
    </source>
</evidence>
<dbReference type="Gene3D" id="1.20.140.10">
    <property type="entry name" value="Butyryl-CoA Dehydrogenase, subunit A, domain 3"/>
    <property type="match status" value="2"/>
</dbReference>
<feature type="binding site" evidence="12">
    <location>
        <position position="214"/>
    </location>
    <ligand>
        <name>FAD</name>
        <dbReference type="ChEBI" id="CHEBI:57692"/>
    </ligand>
</feature>
<dbReference type="AlphaFoldDB" id="A0A369KIC3"/>
<feature type="domain" description="Acyl-coenzyme A oxidase N-terminal" evidence="14">
    <location>
        <begin position="89"/>
        <end position="207"/>
    </location>
</feature>
<keyword evidence="6" id="KW-0276">Fatty acid metabolism</keyword>
<comment type="cofactor">
    <cofactor evidence="1">
        <name>FAD</name>
        <dbReference type="ChEBI" id="CHEBI:57692"/>
    </cofactor>
</comment>
<dbReference type="Gene3D" id="2.40.110.10">
    <property type="entry name" value="Butyryl-CoA Dehydrogenase, subunit A, domain 2"/>
    <property type="match status" value="1"/>
</dbReference>
<evidence type="ECO:0000313" key="16">
    <source>
        <dbReference type="EMBL" id="RDB30686.1"/>
    </source>
</evidence>
<evidence type="ECO:0000256" key="1">
    <source>
        <dbReference type="ARBA" id="ARBA00001974"/>
    </source>
</evidence>
<evidence type="ECO:0000256" key="6">
    <source>
        <dbReference type="ARBA" id="ARBA00022832"/>
    </source>
</evidence>
<dbReference type="InterPro" id="IPR046373">
    <property type="entry name" value="Acyl-CoA_Oxase/DH_mid-dom_sf"/>
</dbReference>
<organism evidence="16 17">
    <name type="scientific">Hypsizygus marmoreus</name>
    <name type="common">White beech mushroom</name>
    <name type="synonym">Agaricus marmoreus</name>
    <dbReference type="NCBI Taxonomy" id="39966"/>
    <lineage>
        <taxon>Eukaryota</taxon>
        <taxon>Fungi</taxon>
        <taxon>Dikarya</taxon>
        <taxon>Basidiomycota</taxon>
        <taxon>Agaricomycotina</taxon>
        <taxon>Agaricomycetes</taxon>
        <taxon>Agaricomycetidae</taxon>
        <taxon>Agaricales</taxon>
        <taxon>Tricholomatineae</taxon>
        <taxon>Lyophyllaceae</taxon>
        <taxon>Hypsizygus</taxon>
    </lineage>
</organism>
<dbReference type="InterPro" id="IPR037069">
    <property type="entry name" value="AcylCoA_DH/ox_N_sf"/>
</dbReference>
<dbReference type="EMBL" id="LUEZ02000004">
    <property type="protein sequence ID" value="RDB30686.1"/>
    <property type="molecule type" value="Genomic_DNA"/>
</dbReference>
<reference evidence="16" key="1">
    <citation type="submission" date="2018-04" db="EMBL/GenBank/DDBJ databases">
        <title>Whole genome sequencing of Hypsizygus marmoreus.</title>
        <authorList>
            <person name="Choi I.-G."/>
            <person name="Min B."/>
            <person name="Kim J.-G."/>
            <person name="Kim S."/>
            <person name="Oh Y.-L."/>
            <person name="Kong W.-S."/>
            <person name="Park H."/>
            <person name="Jeong J."/>
            <person name="Song E.-S."/>
        </authorList>
    </citation>
    <scope>NUCLEOTIDE SEQUENCE [LARGE SCALE GENOMIC DNA]</scope>
    <source>
        <strain evidence="16">51987-8</strain>
    </source>
</reference>